<evidence type="ECO:0000256" key="11">
    <source>
        <dbReference type="ARBA" id="ARBA00023002"/>
    </source>
</evidence>
<comment type="catalytic activity">
    <reaction evidence="13">
        <text>a quinone + sn-glycerol 3-phosphate = dihydroxyacetone phosphate + a quinol</text>
        <dbReference type="Rhea" id="RHEA:18977"/>
        <dbReference type="ChEBI" id="CHEBI:24646"/>
        <dbReference type="ChEBI" id="CHEBI:57597"/>
        <dbReference type="ChEBI" id="CHEBI:57642"/>
        <dbReference type="ChEBI" id="CHEBI:132124"/>
        <dbReference type="EC" id="1.1.5.3"/>
    </reaction>
</comment>
<dbReference type="PANTHER" id="PTHR11985">
    <property type="entry name" value="GLYCEROL-3-PHOSPHATE DEHYDROGENASE"/>
    <property type="match status" value="1"/>
</dbReference>
<dbReference type="Pfam" id="PF04324">
    <property type="entry name" value="Fer2_BFD"/>
    <property type="match status" value="1"/>
</dbReference>
<evidence type="ECO:0000313" key="17">
    <source>
        <dbReference type="Proteomes" id="UP000008561"/>
    </source>
</evidence>
<dbReference type="UniPathway" id="UPA00618">
    <property type="reaction ID" value="UER00673"/>
</dbReference>
<keyword evidence="8" id="KW-1003">Cell membrane</keyword>
<reference evidence="16 17" key="1">
    <citation type="submission" date="2007-10" db="EMBL/GenBank/DDBJ databases">
        <title>Complete sequence of Desulfococcus oleovorans Hxd3.</title>
        <authorList>
            <consortium name="US DOE Joint Genome Institute"/>
            <person name="Copeland A."/>
            <person name="Lucas S."/>
            <person name="Lapidus A."/>
            <person name="Barry K."/>
            <person name="Glavina del Rio T."/>
            <person name="Dalin E."/>
            <person name="Tice H."/>
            <person name="Pitluck S."/>
            <person name="Kiss H."/>
            <person name="Brettin T."/>
            <person name="Bruce D."/>
            <person name="Detter J.C."/>
            <person name="Han C."/>
            <person name="Schmutz J."/>
            <person name="Larimer F."/>
            <person name="Land M."/>
            <person name="Hauser L."/>
            <person name="Kyrpides N."/>
            <person name="Kim E."/>
            <person name="Wawrik B."/>
            <person name="Richardson P."/>
        </authorList>
    </citation>
    <scope>NUCLEOTIDE SEQUENCE [LARGE SCALE GENOMIC DNA]</scope>
    <source>
        <strain evidence="17">DSM 6200 / JCM 39069 / Hxd3</strain>
    </source>
</reference>
<dbReference type="EMBL" id="CP000859">
    <property type="protein sequence ID" value="ABW66831.1"/>
    <property type="molecule type" value="Genomic_DNA"/>
</dbReference>
<dbReference type="SUPFAM" id="SSF54373">
    <property type="entry name" value="FAD-linked reductases, C-terminal domain"/>
    <property type="match status" value="1"/>
</dbReference>
<dbReference type="Gene3D" id="1.10.10.1100">
    <property type="entry name" value="BFD-like [2Fe-2S]-binding domain"/>
    <property type="match status" value="1"/>
</dbReference>
<dbReference type="eggNOG" id="COG0578">
    <property type="taxonomic scope" value="Bacteria"/>
</dbReference>
<comment type="pathway">
    <text evidence="4">Polyol metabolism; glycerol degradation via glycerol kinase pathway; glycerone phosphate from sn-glycerol 3-phosphate (anaerobic route): step 1/1.</text>
</comment>
<evidence type="ECO:0000256" key="1">
    <source>
        <dbReference type="ARBA" id="ARBA00001917"/>
    </source>
</evidence>
<dbReference type="GO" id="GO:0010181">
    <property type="term" value="F:FMN binding"/>
    <property type="evidence" value="ECO:0007669"/>
    <property type="project" value="InterPro"/>
</dbReference>
<dbReference type="KEGG" id="dol:Dole_1021"/>
<evidence type="ECO:0000256" key="3">
    <source>
        <dbReference type="ARBA" id="ARBA00004202"/>
    </source>
</evidence>
<evidence type="ECO:0000313" key="16">
    <source>
        <dbReference type="EMBL" id="ABW66831.1"/>
    </source>
</evidence>
<protein>
    <recommendedName>
        <fullName evidence="7">glycerol-3-phosphate dehydrogenase</fullName>
        <ecNumber evidence="7">1.1.5.3</ecNumber>
    </recommendedName>
</protein>
<feature type="domain" description="FAD dependent oxidoreductase" evidence="14">
    <location>
        <begin position="7"/>
        <end position="319"/>
    </location>
</feature>
<comment type="similarity">
    <text evidence="5">Belongs to the FAD-dependent glycerol-3-phosphate dehydrogenase family.</text>
</comment>
<name>A8ZWX5_DESOH</name>
<accession>A8ZWX5</accession>
<dbReference type="Pfam" id="PF01266">
    <property type="entry name" value="DAO"/>
    <property type="match status" value="1"/>
</dbReference>
<dbReference type="HOGENOM" id="CLU_015740_0_1_7"/>
<dbReference type="Gene3D" id="3.50.50.60">
    <property type="entry name" value="FAD/NAD(P)-binding domain"/>
    <property type="match status" value="2"/>
</dbReference>
<dbReference type="GO" id="GO:0005886">
    <property type="term" value="C:plasma membrane"/>
    <property type="evidence" value="ECO:0007669"/>
    <property type="project" value="UniProtKB-SubCell"/>
</dbReference>
<dbReference type="CDD" id="cd19946">
    <property type="entry name" value="GlpA-like_Fer2_BFD-like"/>
    <property type="match status" value="1"/>
</dbReference>
<keyword evidence="12" id="KW-0472">Membrane</keyword>
<gene>
    <name evidence="16" type="ordered locus">Dole_1021</name>
</gene>
<dbReference type="NCBIfam" id="TIGR03377">
    <property type="entry name" value="glycerol3P_GlpA"/>
    <property type="match status" value="1"/>
</dbReference>
<comment type="cofactor">
    <cofactor evidence="2">
        <name>FAD</name>
        <dbReference type="ChEBI" id="CHEBI:57692"/>
    </cofactor>
</comment>
<dbReference type="InterPro" id="IPR007419">
    <property type="entry name" value="BFD-like_2Fe2S-bd_dom"/>
</dbReference>
<dbReference type="InterPro" id="IPR006076">
    <property type="entry name" value="FAD-dep_OxRdtase"/>
</dbReference>
<organism evidence="16 17">
    <name type="scientific">Desulfosudis oleivorans (strain DSM 6200 / JCM 39069 / Hxd3)</name>
    <name type="common">Desulfococcus oleovorans</name>
    <dbReference type="NCBI Taxonomy" id="96561"/>
    <lineage>
        <taxon>Bacteria</taxon>
        <taxon>Pseudomonadati</taxon>
        <taxon>Thermodesulfobacteriota</taxon>
        <taxon>Desulfobacteria</taxon>
        <taxon>Desulfobacterales</taxon>
        <taxon>Desulfosudaceae</taxon>
        <taxon>Desulfosudis</taxon>
    </lineage>
</organism>
<dbReference type="PRINTS" id="PR01001">
    <property type="entry name" value="FADG3PDH"/>
</dbReference>
<dbReference type="EC" id="1.1.5.3" evidence="7"/>
<evidence type="ECO:0000256" key="10">
    <source>
        <dbReference type="ARBA" id="ARBA00022827"/>
    </source>
</evidence>
<evidence type="ECO:0000256" key="12">
    <source>
        <dbReference type="ARBA" id="ARBA00023136"/>
    </source>
</evidence>
<evidence type="ECO:0000256" key="5">
    <source>
        <dbReference type="ARBA" id="ARBA00007330"/>
    </source>
</evidence>
<evidence type="ECO:0000259" key="14">
    <source>
        <dbReference type="Pfam" id="PF01266"/>
    </source>
</evidence>
<dbReference type="GO" id="GO:0046168">
    <property type="term" value="P:glycerol-3-phosphate catabolic process"/>
    <property type="evidence" value="ECO:0007669"/>
    <property type="project" value="TreeGrafter"/>
</dbReference>
<dbReference type="SUPFAM" id="SSF51905">
    <property type="entry name" value="FAD/NAD(P)-binding domain"/>
    <property type="match status" value="1"/>
</dbReference>
<dbReference type="AlphaFoldDB" id="A8ZWX5"/>
<keyword evidence="17" id="KW-1185">Reference proteome</keyword>
<dbReference type="GO" id="GO:0019563">
    <property type="term" value="P:glycerol catabolic process"/>
    <property type="evidence" value="ECO:0007669"/>
    <property type="project" value="UniProtKB-UniPathway"/>
</dbReference>
<dbReference type="NCBIfam" id="NF008313">
    <property type="entry name" value="PRK11101.1"/>
    <property type="match status" value="1"/>
</dbReference>
<comment type="cofactor">
    <cofactor evidence="1">
        <name>FMN</name>
        <dbReference type="ChEBI" id="CHEBI:58210"/>
    </cofactor>
</comment>
<feature type="domain" description="BFD-like [2Fe-2S]-binding" evidence="15">
    <location>
        <begin position="429"/>
        <end position="473"/>
    </location>
</feature>
<dbReference type="STRING" id="96561.Dole_1021"/>
<sequence length="552" mass="60425">MKQIETDILVIGGGATGTAVARDCAMRGIPCVLVERTDLAAGTTGRNHGLLHSGARYAVKDFESAVECITENRILKKIARHCIEETGGLFVSLPEDDPAYHDALVQACRRADIPCREIDATTALAMEPNLNPAVTRAVTVPDATIDPFRLASANALDASERGAQILTHTRVTGFIQDQDAVVGARCLDRCTRETFEIRAKVVINASGVWGQELCRMADIELVMFPSKGAMVILDYRINNVVLNRCRKPADGDILVPGDTVSLIGTTSQRIAYEAISDLRVTDDEIRTLLKEGERLVPNLSRTRVLRAFCGVRPLVAASPGETHGRNITRGIVLIDHQQRDQVKNFITIAGGKLMTSRLMAEKAVNLACRKLGENLPCRTAATPLPGSEEPIPRGVRALPFSESVAQSTYYRHGKRADDILEESDGGTGLICECEMVTSREVAYALKHLHVKDIVDLRRRTRIGMGPCQGLFCAYRSAGAFIEHRHTDGTDATKMLIDFLEERWKGIRPVLWGDTLREAEFSYWICQGIFGLGKTVASSPGRGEGVCLADEFE</sequence>
<evidence type="ECO:0000256" key="4">
    <source>
        <dbReference type="ARBA" id="ARBA00005157"/>
    </source>
</evidence>
<keyword evidence="11" id="KW-0560">Oxidoreductase</keyword>
<dbReference type="InterPro" id="IPR000447">
    <property type="entry name" value="G3P_DH_FAD-dep"/>
</dbReference>
<evidence type="ECO:0000256" key="6">
    <source>
        <dbReference type="ARBA" id="ARBA00011331"/>
    </source>
</evidence>
<evidence type="ECO:0000259" key="15">
    <source>
        <dbReference type="Pfam" id="PF04324"/>
    </source>
</evidence>
<dbReference type="PANTHER" id="PTHR11985:SF35">
    <property type="entry name" value="ANAEROBIC GLYCEROL-3-PHOSPHATE DEHYDROGENASE SUBUNIT A"/>
    <property type="match status" value="1"/>
</dbReference>
<dbReference type="Gene3D" id="3.30.9.10">
    <property type="entry name" value="D-Amino Acid Oxidase, subunit A, domain 2"/>
    <property type="match status" value="1"/>
</dbReference>
<evidence type="ECO:0000256" key="9">
    <source>
        <dbReference type="ARBA" id="ARBA00022630"/>
    </source>
</evidence>
<dbReference type="InterPro" id="IPR036188">
    <property type="entry name" value="FAD/NAD-bd_sf"/>
</dbReference>
<keyword evidence="9" id="KW-0285">Flavoprotein</keyword>
<comment type="subcellular location">
    <subcellularLocation>
        <location evidence="3">Cell membrane</location>
        <topology evidence="3">Peripheral membrane protein</topology>
    </subcellularLocation>
</comment>
<dbReference type="GO" id="GO:0050660">
    <property type="term" value="F:flavin adenine dinucleotide binding"/>
    <property type="evidence" value="ECO:0007669"/>
    <property type="project" value="InterPro"/>
</dbReference>
<comment type="subunit">
    <text evidence="6">Composed of a catalytic GlpA/B dimer and of membrane bound GlpC.</text>
</comment>
<dbReference type="GO" id="GO:0004368">
    <property type="term" value="F:glycerol-3-phosphate dehydrogenase (quinone) activity"/>
    <property type="evidence" value="ECO:0007669"/>
    <property type="project" value="UniProtKB-EC"/>
</dbReference>
<dbReference type="GO" id="GO:0009331">
    <property type="term" value="C:glycerol-3-phosphate dehydrogenase (FAD) complex"/>
    <property type="evidence" value="ECO:0007669"/>
    <property type="project" value="InterPro"/>
</dbReference>
<dbReference type="OrthoDB" id="9766796at2"/>
<dbReference type="RefSeq" id="WP_012174449.1">
    <property type="nucleotide sequence ID" value="NC_009943.1"/>
</dbReference>
<evidence type="ECO:0000256" key="8">
    <source>
        <dbReference type="ARBA" id="ARBA00022475"/>
    </source>
</evidence>
<dbReference type="FunFam" id="3.50.50.60:FF:000102">
    <property type="entry name" value="Glycerol-3-phosphate dehydrogenase"/>
    <property type="match status" value="1"/>
</dbReference>
<evidence type="ECO:0000256" key="2">
    <source>
        <dbReference type="ARBA" id="ARBA00001974"/>
    </source>
</evidence>
<evidence type="ECO:0000256" key="13">
    <source>
        <dbReference type="ARBA" id="ARBA00049055"/>
    </source>
</evidence>
<dbReference type="InterPro" id="IPR017752">
    <property type="entry name" value="G3P_DH_GlpA_su"/>
</dbReference>
<keyword evidence="10" id="KW-0274">FAD</keyword>
<dbReference type="Proteomes" id="UP000008561">
    <property type="component" value="Chromosome"/>
</dbReference>
<evidence type="ECO:0000256" key="7">
    <source>
        <dbReference type="ARBA" id="ARBA00013029"/>
    </source>
</evidence>
<dbReference type="InterPro" id="IPR041854">
    <property type="entry name" value="BFD-like_2Fe2S-bd_dom_sf"/>
</dbReference>
<proteinExistence type="inferred from homology"/>